<evidence type="ECO:0000313" key="3">
    <source>
        <dbReference type="Proteomes" id="UP000001646"/>
    </source>
</evidence>
<feature type="domain" description="Ig-like" evidence="1">
    <location>
        <begin position="54"/>
        <end position="150"/>
    </location>
</feature>
<sequence>MKALPSSLWAFMRSWLGRATKIPLVEEDQLNRFSRMAELLLLFTILSFVGSSVQQLQTLKDPESVAQGGTVTLSCRYNSGNIGDNNHPSWVQQIPGSIPRLVMHSTSTRPTGVPNRFSGSRSGNMMSLTITGALVEDEAMYYCVIWTGSE</sequence>
<reference evidence="2" key="1">
    <citation type="submission" date="2009-12" db="EMBL/GenBank/DDBJ databases">
        <title>The Genome Sequence of Anolis carolinensis (Green Anole Lizard).</title>
        <authorList>
            <consortium name="The Genome Sequencing Platform"/>
            <person name="Di Palma F."/>
            <person name="Alfoldi J."/>
            <person name="Heiman D."/>
            <person name="Young S."/>
            <person name="Grabherr M."/>
            <person name="Johnson J."/>
            <person name="Lander E.S."/>
            <person name="Lindblad-Toh K."/>
        </authorList>
    </citation>
    <scope>NUCLEOTIDE SEQUENCE [LARGE SCALE GENOMIC DNA]</scope>
    <source>
        <strain evidence="2">JBL SC #1</strain>
    </source>
</reference>
<dbReference type="InterPro" id="IPR050150">
    <property type="entry name" value="IgV_Light_Chain"/>
</dbReference>
<dbReference type="PANTHER" id="PTHR23267">
    <property type="entry name" value="IMMUNOGLOBULIN LIGHT CHAIN"/>
    <property type="match status" value="1"/>
</dbReference>
<dbReference type="InParanoid" id="A0A803T7I1"/>
<dbReference type="InterPro" id="IPR007110">
    <property type="entry name" value="Ig-like_dom"/>
</dbReference>
<protein>
    <recommendedName>
        <fullName evidence="1">Ig-like domain-containing protein</fullName>
    </recommendedName>
</protein>
<dbReference type="PROSITE" id="PS50835">
    <property type="entry name" value="IG_LIKE"/>
    <property type="match status" value="1"/>
</dbReference>
<dbReference type="SUPFAM" id="SSF48726">
    <property type="entry name" value="Immunoglobulin"/>
    <property type="match status" value="1"/>
</dbReference>
<dbReference type="FunFam" id="2.60.40.10:FF:002853">
    <property type="entry name" value="IGLV2-33 isoform 1"/>
    <property type="match status" value="1"/>
</dbReference>
<dbReference type="Ensembl" id="ENSACAT00000039962.1">
    <property type="protein sequence ID" value="ENSACAP00000031171.1"/>
    <property type="gene ID" value="ENSACAG00000045156.1"/>
</dbReference>
<dbReference type="GeneTree" id="ENSGT00940000154179"/>
<dbReference type="AlphaFoldDB" id="A0A803T7I1"/>
<reference evidence="2" key="3">
    <citation type="submission" date="2025-09" db="UniProtKB">
        <authorList>
            <consortium name="Ensembl"/>
        </authorList>
    </citation>
    <scope>IDENTIFICATION</scope>
</reference>
<name>A0A803T7I1_ANOCA</name>
<dbReference type="InterPro" id="IPR013783">
    <property type="entry name" value="Ig-like_fold"/>
</dbReference>
<dbReference type="Gene3D" id="2.60.40.10">
    <property type="entry name" value="Immunoglobulins"/>
    <property type="match status" value="1"/>
</dbReference>
<dbReference type="Proteomes" id="UP000001646">
    <property type="component" value="Unplaced"/>
</dbReference>
<dbReference type="GO" id="GO:0006955">
    <property type="term" value="P:immune response"/>
    <property type="evidence" value="ECO:0000318"/>
    <property type="project" value="GO_Central"/>
</dbReference>
<dbReference type="SMART" id="SM00406">
    <property type="entry name" value="IGv"/>
    <property type="match status" value="1"/>
</dbReference>
<reference evidence="2" key="2">
    <citation type="submission" date="2025-08" db="UniProtKB">
        <authorList>
            <consortium name="Ensembl"/>
        </authorList>
    </citation>
    <scope>IDENTIFICATION</scope>
</reference>
<dbReference type="GO" id="GO:0019814">
    <property type="term" value="C:immunoglobulin complex"/>
    <property type="evidence" value="ECO:0000318"/>
    <property type="project" value="GO_Central"/>
</dbReference>
<keyword evidence="3" id="KW-1185">Reference proteome</keyword>
<dbReference type="InterPro" id="IPR013106">
    <property type="entry name" value="Ig_V-set"/>
</dbReference>
<evidence type="ECO:0000259" key="1">
    <source>
        <dbReference type="PROSITE" id="PS50835"/>
    </source>
</evidence>
<dbReference type="InterPro" id="IPR036179">
    <property type="entry name" value="Ig-like_dom_sf"/>
</dbReference>
<evidence type="ECO:0000313" key="2">
    <source>
        <dbReference type="Ensembl" id="ENSACAP00000031171.1"/>
    </source>
</evidence>
<dbReference type="Pfam" id="PF07686">
    <property type="entry name" value="V-set"/>
    <property type="match status" value="1"/>
</dbReference>
<organism evidence="2 3">
    <name type="scientific">Anolis carolinensis</name>
    <name type="common">Green anole</name>
    <name type="synonym">American chameleon</name>
    <dbReference type="NCBI Taxonomy" id="28377"/>
    <lineage>
        <taxon>Eukaryota</taxon>
        <taxon>Metazoa</taxon>
        <taxon>Chordata</taxon>
        <taxon>Craniata</taxon>
        <taxon>Vertebrata</taxon>
        <taxon>Euteleostomi</taxon>
        <taxon>Lepidosauria</taxon>
        <taxon>Squamata</taxon>
        <taxon>Bifurcata</taxon>
        <taxon>Unidentata</taxon>
        <taxon>Episquamata</taxon>
        <taxon>Toxicofera</taxon>
        <taxon>Iguania</taxon>
        <taxon>Dactyloidae</taxon>
        <taxon>Anolis</taxon>
    </lineage>
</organism>
<proteinExistence type="predicted"/>
<accession>A0A803T7I1</accession>